<dbReference type="AlphaFoldDB" id="A0A199P4I2"/>
<evidence type="ECO:0000313" key="2">
    <source>
        <dbReference type="Proteomes" id="UP000093858"/>
    </source>
</evidence>
<accession>A0A199P4I2</accession>
<dbReference type="Proteomes" id="UP000093858">
    <property type="component" value="Unassembled WGS sequence"/>
</dbReference>
<organism evidence="1 2">
    <name type="scientific">Xanthomonas graminis pv. poae</name>
    <dbReference type="NCBI Taxonomy" id="227946"/>
    <lineage>
        <taxon>Bacteria</taxon>
        <taxon>Pseudomonadati</taxon>
        <taxon>Pseudomonadota</taxon>
        <taxon>Gammaproteobacteria</taxon>
        <taxon>Lysobacterales</taxon>
        <taxon>Lysobacteraceae</taxon>
        <taxon>Xanthomonas</taxon>
        <taxon>Xanthomonas translucens group</taxon>
        <taxon>Xanthomonas graminis</taxon>
    </lineage>
</organism>
<dbReference type="RefSeq" id="WP_064539226.1">
    <property type="nucleotide sequence ID" value="NZ_LWSU01000121.1"/>
</dbReference>
<protein>
    <recommendedName>
        <fullName evidence="3">DUF2164 domain-containing protein</fullName>
    </recommendedName>
</protein>
<comment type="caution">
    <text evidence="1">The sequence shown here is derived from an EMBL/GenBank/DDBJ whole genome shotgun (WGS) entry which is preliminary data.</text>
</comment>
<dbReference type="EMBL" id="LWSU01000121">
    <property type="protein sequence ID" value="OAX55915.1"/>
    <property type="molecule type" value="Genomic_DNA"/>
</dbReference>
<dbReference type="Pfam" id="PF09932">
    <property type="entry name" value="DUF2164"/>
    <property type="match status" value="1"/>
</dbReference>
<gene>
    <name evidence="1" type="ORF">A6R73_15210</name>
</gene>
<dbReference type="InterPro" id="IPR018680">
    <property type="entry name" value="DUF2164"/>
</dbReference>
<name>A0A199P4I2_9XANT</name>
<evidence type="ECO:0000313" key="1">
    <source>
        <dbReference type="EMBL" id="OAX55915.1"/>
    </source>
</evidence>
<sequence length="92" mass="10430">MSAPRGAPLPASVLGREDKARIAEQLQRYLRDELQQEIGGFEAQFLLDFVAERIGAHFYNRGLQDARAQLATQLDALDDALYQLEQPTETRR</sequence>
<proteinExistence type="predicted"/>
<evidence type="ECO:0008006" key="3">
    <source>
        <dbReference type="Google" id="ProtNLM"/>
    </source>
</evidence>
<reference evidence="1 2" key="1">
    <citation type="submission" date="2016-04" db="EMBL/GenBank/DDBJ databases">
        <title>Xanthomonas translucens phylogeny.</title>
        <authorList>
            <person name="Langlois P."/>
        </authorList>
    </citation>
    <scope>NUCLEOTIDE SEQUENCE [LARGE SCALE GENOMIC DNA]</scope>
    <source>
        <strain evidence="1 2">B99</strain>
    </source>
</reference>